<dbReference type="InterPro" id="IPR050493">
    <property type="entry name" value="FAD-dep_Monooxygenase_BioMet"/>
</dbReference>
<evidence type="ECO:0000313" key="4">
    <source>
        <dbReference type="EMBL" id="MBG8552118.1"/>
    </source>
</evidence>
<evidence type="ECO:0000313" key="5">
    <source>
        <dbReference type="Proteomes" id="UP000601099"/>
    </source>
</evidence>
<keyword evidence="1" id="KW-0560">Oxidoreductase</keyword>
<dbReference type="GO" id="GO:0004497">
    <property type="term" value="F:monooxygenase activity"/>
    <property type="evidence" value="ECO:0007669"/>
    <property type="project" value="UniProtKB-KW"/>
</dbReference>
<keyword evidence="2 4" id="KW-0503">Monooxygenase</keyword>
<dbReference type="EMBL" id="JADWYK010000001">
    <property type="protein sequence ID" value="MBG8552118.1"/>
    <property type="molecule type" value="Genomic_DNA"/>
</dbReference>
<dbReference type="SUPFAM" id="SSF54373">
    <property type="entry name" value="FAD-linked reductases, C-terminal domain"/>
    <property type="match status" value="1"/>
</dbReference>
<dbReference type="PRINTS" id="PR00420">
    <property type="entry name" value="RNGMNOXGNASE"/>
</dbReference>
<dbReference type="Pfam" id="PF01494">
    <property type="entry name" value="FAD_binding_3"/>
    <property type="match status" value="1"/>
</dbReference>
<evidence type="ECO:0000259" key="3">
    <source>
        <dbReference type="Pfam" id="PF01494"/>
    </source>
</evidence>
<evidence type="ECO:0000256" key="2">
    <source>
        <dbReference type="ARBA" id="ARBA00023033"/>
    </source>
</evidence>
<protein>
    <submittedName>
        <fullName evidence="4">FAD-dependent monooxygenase</fullName>
    </submittedName>
</protein>
<evidence type="ECO:0000256" key="1">
    <source>
        <dbReference type="ARBA" id="ARBA00023002"/>
    </source>
</evidence>
<dbReference type="SUPFAM" id="SSF51905">
    <property type="entry name" value="FAD/NAD(P)-binding domain"/>
    <property type="match status" value="1"/>
</dbReference>
<sequence>MAHFLIIGGGIAGLATAQALLQQQHQVQVVEAAAELREVGAGVVLGANAMRALDRLGLHDTVHQQGFAVTGIGLLDEFGRDLNAIDTRPFTERVGYDNLAIHRAELQRLLLAALPAGIVQLGKRLARFEQTVTQVTAYFEDGSHLTADALLAADGINSRVRRQLLPGSKPRYAGYTCWRGVVDAAVLQLPAGRTTETWGRAGRFGMVPLGNGQVYWFACVNSPEARSAHFRAFRVADLQRQFAGYHAPIPQLLALTTDEQVLWGDILDLKPLRQFHFGRVLLIGDAAHATTPNMGQGAGQAVEDAAALASCLASTDSLEAAFQRFDQRRRRRTARIITQSWQLGKAAQLTNLVLVKLRNAVMRALPSRLNEQQMAFLYEEGE</sequence>
<dbReference type="InterPro" id="IPR036188">
    <property type="entry name" value="FAD/NAD-bd_sf"/>
</dbReference>
<name>A0ABS0KXN7_9BACT</name>
<dbReference type="NCBIfam" id="NF005243">
    <property type="entry name" value="PRK06753.1"/>
    <property type="match status" value="1"/>
</dbReference>
<dbReference type="PANTHER" id="PTHR13789">
    <property type="entry name" value="MONOOXYGENASE"/>
    <property type="match status" value="1"/>
</dbReference>
<dbReference type="InterPro" id="IPR002938">
    <property type="entry name" value="FAD-bd"/>
</dbReference>
<dbReference type="PANTHER" id="PTHR13789:SF309">
    <property type="entry name" value="PUTATIVE (AFU_ORTHOLOGUE AFUA_6G14510)-RELATED"/>
    <property type="match status" value="1"/>
</dbReference>
<dbReference type="RefSeq" id="WP_196953168.1">
    <property type="nucleotide sequence ID" value="NZ_JADWYK010000001.1"/>
</dbReference>
<organism evidence="4 5">
    <name type="scientific">Hymenobacter guriensis</name>
    <dbReference type="NCBI Taxonomy" id="2793065"/>
    <lineage>
        <taxon>Bacteria</taxon>
        <taxon>Pseudomonadati</taxon>
        <taxon>Bacteroidota</taxon>
        <taxon>Cytophagia</taxon>
        <taxon>Cytophagales</taxon>
        <taxon>Hymenobacteraceae</taxon>
        <taxon>Hymenobacter</taxon>
    </lineage>
</organism>
<dbReference type="Gene3D" id="3.50.50.60">
    <property type="entry name" value="FAD/NAD(P)-binding domain"/>
    <property type="match status" value="1"/>
</dbReference>
<feature type="domain" description="FAD-binding" evidence="3">
    <location>
        <begin position="4"/>
        <end position="335"/>
    </location>
</feature>
<comment type="caution">
    <text evidence="4">The sequence shown here is derived from an EMBL/GenBank/DDBJ whole genome shotgun (WGS) entry which is preliminary data.</text>
</comment>
<keyword evidence="5" id="KW-1185">Reference proteome</keyword>
<accession>A0ABS0KXN7</accession>
<reference evidence="4 5" key="1">
    <citation type="submission" date="2020-11" db="EMBL/GenBank/DDBJ databases">
        <title>Hymenobacter sp.</title>
        <authorList>
            <person name="Kim M.K."/>
        </authorList>
    </citation>
    <scope>NUCLEOTIDE SEQUENCE [LARGE SCALE GENOMIC DNA]</scope>
    <source>
        <strain evidence="4 5">BT594</strain>
    </source>
</reference>
<dbReference type="Proteomes" id="UP000601099">
    <property type="component" value="Unassembled WGS sequence"/>
</dbReference>
<proteinExistence type="predicted"/>
<gene>
    <name evidence="4" type="ORF">I5L79_01090</name>
</gene>